<protein>
    <submittedName>
        <fullName evidence="2">Uncharacterized protein</fullName>
    </submittedName>
</protein>
<dbReference type="RefSeq" id="WP_243679673.1">
    <property type="nucleotide sequence ID" value="NZ_BBBK01000001.1"/>
</dbReference>
<evidence type="ECO:0000313" key="2">
    <source>
        <dbReference type="EMBL" id="GGI69964.1"/>
    </source>
</evidence>
<name>A0A830E4E9_9CREN</name>
<organism evidence="2 3">
    <name type="scientific">Vulcanisaeta souniana JCM 11219</name>
    <dbReference type="NCBI Taxonomy" id="1293586"/>
    <lineage>
        <taxon>Archaea</taxon>
        <taxon>Thermoproteota</taxon>
        <taxon>Thermoprotei</taxon>
        <taxon>Thermoproteales</taxon>
        <taxon>Thermoproteaceae</taxon>
        <taxon>Vulcanisaeta</taxon>
    </lineage>
</organism>
<gene>
    <name evidence="2" type="ORF">GCM10007112_03680</name>
    <name evidence="1" type="ORF">Vsou_09300</name>
</gene>
<reference evidence="1" key="4">
    <citation type="journal article" date="2023" name="Microbiol. Resour. Announc.">
        <title>Complete Genome Sequence of Vulcanisaeta souniana Strain IC-059, a Hyperthermophilic Archaeon Isolated from Hot Spring Water in Japan.</title>
        <authorList>
            <person name="Kato S."/>
            <person name="Itoh T."/>
            <person name="Wu L."/>
            <person name="Ma J."/>
            <person name="Ohkuma M."/>
        </authorList>
    </citation>
    <scope>NUCLEOTIDE SEQUENCE</scope>
    <source>
        <strain evidence="1">JCM 11219</strain>
    </source>
</reference>
<evidence type="ECO:0000313" key="3">
    <source>
        <dbReference type="Proteomes" id="UP000657075"/>
    </source>
</evidence>
<keyword evidence="4" id="KW-1185">Reference proteome</keyword>
<accession>A0A830E4E9</accession>
<sequence>MMARKKPYPHNNDILNAMLRVFSRESIIKPIDFPDKVREELRKEGFYVGLVSTKRIWRIYEEAVRRGFIYDYLGVVVGYGSEYWEE</sequence>
<reference evidence="2" key="2">
    <citation type="submission" date="2020-09" db="EMBL/GenBank/DDBJ databases">
        <authorList>
            <person name="Sun Q."/>
            <person name="Ohkuma M."/>
        </authorList>
    </citation>
    <scope>NUCLEOTIDE SEQUENCE</scope>
    <source>
        <strain evidence="2">JCM 11219</strain>
    </source>
</reference>
<dbReference type="EMBL" id="AP026830">
    <property type="protein sequence ID" value="BDR91837.1"/>
    <property type="molecule type" value="Genomic_DNA"/>
</dbReference>
<dbReference type="Proteomes" id="UP000657075">
    <property type="component" value="Unassembled WGS sequence"/>
</dbReference>
<proteinExistence type="predicted"/>
<reference evidence="4" key="3">
    <citation type="submission" date="2022-09" db="EMBL/GenBank/DDBJ databases">
        <title>Complete genome sequence of Vulcanisaeta souniana.</title>
        <authorList>
            <person name="Kato S."/>
            <person name="Itoh T."/>
            <person name="Ohkuma M."/>
        </authorList>
    </citation>
    <scope>NUCLEOTIDE SEQUENCE [LARGE SCALE GENOMIC DNA]</scope>
    <source>
        <strain evidence="4">JCM 11219</strain>
    </source>
</reference>
<evidence type="ECO:0000313" key="1">
    <source>
        <dbReference type="EMBL" id="BDR91837.1"/>
    </source>
</evidence>
<dbReference type="AlphaFoldDB" id="A0A830E4E9"/>
<dbReference type="Proteomes" id="UP001060771">
    <property type="component" value="Chromosome"/>
</dbReference>
<dbReference type="EMBL" id="BMNM01000001">
    <property type="protein sequence ID" value="GGI69964.1"/>
    <property type="molecule type" value="Genomic_DNA"/>
</dbReference>
<evidence type="ECO:0000313" key="4">
    <source>
        <dbReference type="Proteomes" id="UP001060771"/>
    </source>
</evidence>
<reference evidence="2" key="1">
    <citation type="journal article" date="2014" name="Int. J. Syst. Evol. Microbiol.">
        <title>Complete genome sequence of Corynebacterium casei LMG S-19264T (=DSM 44701T), isolated from a smear-ripened cheese.</title>
        <authorList>
            <consortium name="US DOE Joint Genome Institute (JGI-PGF)"/>
            <person name="Walter F."/>
            <person name="Albersmeier A."/>
            <person name="Kalinowski J."/>
            <person name="Ruckert C."/>
        </authorList>
    </citation>
    <scope>NUCLEOTIDE SEQUENCE</scope>
    <source>
        <strain evidence="2">JCM 11219</strain>
    </source>
</reference>